<proteinExistence type="predicted"/>
<keyword evidence="1" id="KW-0732">Signal</keyword>
<dbReference type="EMBL" id="DXIJ01000111">
    <property type="protein sequence ID" value="HIV86212.1"/>
    <property type="molecule type" value="Genomic_DNA"/>
</dbReference>
<dbReference type="AlphaFoldDB" id="A0A9D1PQS7"/>
<feature type="signal peptide" evidence="1">
    <location>
        <begin position="1"/>
        <end position="25"/>
    </location>
</feature>
<evidence type="ECO:0000313" key="2">
    <source>
        <dbReference type="EMBL" id="HIV86212.1"/>
    </source>
</evidence>
<comment type="caution">
    <text evidence="2">The sequence shown here is derived from an EMBL/GenBank/DDBJ whole genome shotgun (WGS) entry which is preliminary data.</text>
</comment>
<feature type="chain" id="PRO_5039701798" evidence="1">
    <location>
        <begin position="26"/>
        <end position="79"/>
    </location>
</feature>
<evidence type="ECO:0000256" key="1">
    <source>
        <dbReference type="SAM" id="SignalP"/>
    </source>
</evidence>
<dbReference type="Proteomes" id="UP000824162">
    <property type="component" value="Unassembled WGS sequence"/>
</dbReference>
<accession>A0A9D1PQS7</accession>
<name>A0A9D1PQS7_9FIRM</name>
<dbReference type="InterPro" id="IPR028974">
    <property type="entry name" value="TSP_type-3_rpt"/>
</dbReference>
<evidence type="ECO:0000313" key="3">
    <source>
        <dbReference type="Proteomes" id="UP000824162"/>
    </source>
</evidence>
<reference evidence="2" key="1">
    <citation type="journal article" date="2021" name="PeerJ">
        <title>Extensive microbial diversity within the chicken gut microbiome revealed by metagenomics and culture.</title>
        <authorList>
            <person name="Gilroy R."/>
            <person name="Ravi A."/>
            <person name="Getino M."/>
            <person name="Pursley I."/>
            <person name="Horton D.L."/>
            <person name="Alikhan N.F."/>
            <person name="Baker D."/>
            <person name="Gharbi K."/>
            <person name="Hall N."/>
            <person name="Watson M."/>
            <person name="Adriaenssens E.M."/>
            <person name="Foster-Nyarko E."/>
            <person name="Jarju S."/>
            <person name="Secka A."/>
            <person name="Antonio M."/>
            <person name="Oren A."/>
            <person name="Chaudhuri R.R."/>
            <person name="La Ragione R."/>
            <person name="Hildebrand F."/>
            <person name="Pallen M.J."/>
        </authorList>
    </citation>
    <scope>NUCLEOTIDE SEQUENCE</scope>
    <source>
        <strain evidence="2">5790</strain>
    </source>
</reference>
<reference evidence="2" key="2">
    <citation type="submission" date="2021-04" db="EMBL/GenBank/DDBJ databases">
        <authorList>
            <person name="Gilroy R."/>
        </authorList>
    </citation>
    <scope>NUCLEOTIDE SEQUENCE</scope>
    <source>
        <strain evidence="2">5790</strain>
    </source>
</reference>
<dbReference type="SUPFAM" id="SSF103647">
    <property type="entry name" value="TSP type-3 repeat"/>
    <property type="match status" value="1"/>
</dbReference>
<sequence>MRKTLLRIFVVTAVISVLSMSSVLAHGGRHRWNYIDANGDGICDNYGGCRGGNCYSKYYVDADGDGVCDNYENLRFCGR</sequence>
<organism evidence="2 3">
    <name type="scientific">Candidatus Monoglobus merdigallinarum</name>
    <dbReference type="NCBI Taxonomy" id="2838698"/>
    <lineage>
        <taxon>Bacteria</taxon>
        <taxon>Bacillati</taxon>
        <taxon>Bacillota</taxon>
        <taxon>Clostridia</taxon>
        <taxon>Monoglobales</taxon>
        <taxon>Monoglobaceae</taxon>
        <taxon>Monoglobus</taxon>
    </lineage>
</organism>
<gene>
    <name evidence="2" type="ORF">H9900_05310</name>
</gene>
<protein>
    <submittedName>
        <fullName evidence="2">Uncharacterized protein</fullName>
    </submittedName>
</protein>
<dbReference type="GO" id="GO:0005509">
    <property type="term" value="F:calcium ion binding"/>
    <property type="evidence" value="ECO:0007669"/>
    <property type="project" value="InterPro"/>
</dbReference>